<dbReference type="EMBL" id="VSRR010000364">
    <property type="protein sequence ID" value="MPC14581.1"/>
    <property type="molecule type" value="Genomic_DNA"/>
</dbReference>
<sequence length="109" mass="11522">MFGAAAPHIGWLSEASCGAWREARPSHVCHSWPPFPSPLPLSGHESASWLPGAVLALLLQGCVFNPASSKGKGCVVVTASSQPVCRALLTRCPAALLFRATTHTHRRSP</sequence>
<gene>
    <name evidence="1" type="ORF">E2C01_007349</name>
</gene>
<comment type="caution">
    <text evidence="1">The sequence shown here is derived from an EMBL/GenBank/DDBJ whole genome shotgun (WGS) entry which is preliminary data.</text>
</comment>
<evidence type="ECO:0000313" key="1">
    <source>
        <dbReference type="EMBL" id="MPC14581.1"/>
    </source>
</evidence>
<reference evidence="1 2" key="1">
    <citation type="submission" date="2019-05" db="EMBL/GenBank/DDBJ databases">
        <title>Another draft genome of Portunus trituberculatus and its Hox gene families provides insights of decapod evolution.</title>
        <authorList>
            <person name="Jeong J.-H."/>
            <person name="Song I."/>
            <person name="Kim S."/>
            <person name="Choi T."/>
            <person name="Kim D."/>
            <person name="Ryu S."/>
            <person name="Kim W."/>
        </authorList>
    </citation>
    <scope>NUCLEOTIDE SEQUENCE [LARGE SCALE GENOMIC DNA]</scope>
    <source>
        <tissue evidence="1">Muscle</tissue>
    </source>
</reference>
<accession>A0A5B7D098</accession>
<dbReference type="Proteomes" id="UP000324222">
    <property type="component" value="Unassembled WGS sequence"/>
</dbReference>
<name>A0A5B7D098_PORTR</name>
<proteinExistence type="predicted"/>
<organism evidence="1 2">
    <name type="scientific">Portunus trituberculatus</name>
    <name type="common">Swimming crab</name>
    <name type="synonym">Neptunus trituberculatus</name>
    <dbReference type="NCBI Taxonomy" id="210409"/>
    <lineage>
        <taxon>Eukaryota</taxon>
        <taxon>Metazoa</taxon>
        <taxon>Ecdysozoa</taxon>
        <taxon>Arthropoda</taxon>
        <taxon>Crustacea</taxon>
        <taxon>Multicrustacea</taxon>
        <taxon>Malacostraca</taxon>
        <taxon>Eumalacostraca</taxon>
        <taxon>Eucarida</taxon>
        <taxon>Decapoda</taxon>
        <taxon>Pleocyemata</taxon>
        <taxon>Brachyura</taxon>
        <taxon>Eubrachyura</taxon>
        <taxon>Portunoidea</taxon>
        <taxon>Portunidae</taxon>
        <taxon>Portuninae</taxon>
        <taxon>Portunus</taxon>
    </lineage>
</organism>
<protein>
    <submittedName>
        <fullName evidence="1">Uncharacterized protein</fullName>
    </submittedName>
</protein>
<dbReference type="AlphaFoldDB" id="A0A5B7D098"/>
<keyword evidence="2" id="KW-1185">Reference proteome</keyword>
<evidence type="ECO:0000313" key="2">
    <source>
        <dbReference type="Proteomes" id="UP000324222"/>
    </source>
</evidence>